<reference evidence="5 6" key="1">
    <citation type="submission" date="2014-05" db="EMBL/GenBank/DDBJ databases">
        <title>Draft genome sequence of a rare smut relative, Tilletiaria anomala UBC 951.</title>
        <authorList>
            <consortium name="DOE Joint Genome Institute"/>
            <person name="Toome M."/>
            <person name="Kuo A."/>
            <person name="Henrissat B."/>
            <person name="Lipzen A."/>
            <person name="Tritt A."/>
            <person name="Yoshinaga Y."/>
            <person name="Zane M."/>
            <person name="Barry K."/>
            <person name="Grigoriev I.V."/>
            <person name="Spatafora J.W."/>
            <person name="Aimea M.C."/>
        </authorList>
    </citation>
    <scope>NUCLEOTIDE SEQUENCE [LARGE SCALE GENOMIC DNA]</scope>
    <source>
        <strain evidence="5 6">UBC 951</strain>
    </source>
</reference>
<dbReference type="HOGENOM" id="CLU_095424_3_0_1"/>
<evidence type="ECO:0000256" key="3">
    <source>
        <dbReference type="ARBA" id="ARBA00023274"/>
    </source>
</evidence>
<evidence type="ECO:0000313" key="6">
    <source>
        <dbReference type="Proteomes" id="UP000027361"/>
    </source>
</evidence>
<dbReference type="FunFam" id="2.40.50.100:FF:000020">
    <property type="entry name" value="50S ribosomal protein L27"/>
    <property type="match status" value="1"/>
</dbReference>
<dbReference type="OrthoDB" id="1867012at2759"/>
<dbReference type="InParanoid" id="A0A066WQW3"/>
<proteinExistence type="inferred from homology"/>
<dbReference type="Pfam" id="PF01016">
    <property type="entry name" value="Ribosomal_L27"/>
    <property type="match status" value="1"/>
</dbReference>
<dbReference type="EMBL" id="JMSN01000002">
    <property type="protein sequence ID" value="KDN53374.1"/>
    <property type="molecule type" value="Genomic_DNA"/>
</dbReference>
<dbReference type="FunCoup" id="A0A066WQW3">
    <property type="interactions" value="111"/>
</dbReference>
<dbReference type="Gene3D" id="2.40.50.100">
    <property type="match status" value="1"/>
</dbReference>
<gene>
    <name evidence="5" type="ORF">K437DRAFT_253070</name>
</gene>
<dbReference type="GO" id="GO:0006412">
    <property type="term" value="P:translation"/>
    <property type="evidence" value="ECO:0007669"/>
    <property type="project" value="InterPro"/>
</dbReference>
<dbReference type="OMA" id="GYKKQTG"/>
<dbReference type="GeneID" id="25263476"/>
<evidence type="ECO:0000256" key="4">
    <source>
        <dbReference type="ARBA" id="ARBA00035267"/>
    </source>
</evidence>
<sequence length="255" mass="27163">MSFRRIISRTGSALCACTTAACSAAGPSSSSFLSRAGGLAASPFPIASSSSILPTFSFGGAIQVRNSTKRGGGSTKNNRNSAGKRLGVKRYGGQFVNAGEIIIRQRGTEWHAGENVMMGRDHTLFATQPGWVRFYGGATPGSAALFRQAKKAIRPGPLALTSLRNTSPILPRVLPSKGHPSSNTKRRYVGVALKPDATLPAPRGAPTQRRFAKVDIRRIKKEEQEWRANVHDLMQLQGSLATEDATCTPALQAGM</sequence>
<evidence type="ECO:0000313" key="5">
    <source>
        <dbReference type="EMBL" id="KDN53374.1"/>
    </source>
</evidence>
<dbReference type="PRINTS" id="PR00063">
    <property type="entry name" value="RIBOSOMALL27"/>
</dbReference>
<dbReference type="InterPro" id="IPR001684">
    <property type="entry name" value="Ribosomal_bL27"/>
</dbReference>
<dbReference type="InterPro" id="IPR018261">
    <property type="entry name" value="Ribosomal_bL27_CS"/>
</dbReference>
<keyword evidence="3" id="KW-0687">Ribonucleoprotein</keyword>
<evidence type="ECO:0000256" key="1">
    <source>
        <dbReference type="ARBA" id="ARBA00010797"/>
    </source>
</evidence>
<dbReference type="PROSITE" id="PS00831">
    <property type="entry name" value="RIBOSOMAL_L27"/>
    <property type="match status" value="1"/>
</dbReference>
<dbReference type="PROSITE" id="PS51257">
    <property type="entry name" value="PROKAR_LIPOPROTEIN"/>
    <property type="match status" value="1"/>
</dbReference>
<dbReference type="GO" id="GO:0005762">
    <property type="term" value="C:mitochondrial large ribosomal subunit"/>
    <property type="evidence" value="ECO:0007669"/>
    <property type="project" value="TreeGrafter"/>
</dbReference>
<accession>A0A066WQW3</accession>
<dbReference type="RefSeq" id="XP_013246213.1">
    <property type="nucleotide sequence ID" value="XM_013390759.1"/>
</dbReference>
<dbReference type="PANTHER" id="PTHR15893">
    <property type="entry name" value="RIBOSOMAL PROTEIN L27"/>
    <property type="match status" value="1"/>
</dbReference>
<dbReference type="PANTHER" id="PTHR15893:SF0">
    <property type="entry name" value="LARGE RIBOSOMAL SUBUNIT PROTEIN BL27M"/>
    <property type="match status" value="1"/>
</dbReference>
<dbReference type="NCBIfam" id="TIGR00062">
    <property type="entry name" value="L27"/>
    <property type="match status" value="1"/>
</dbReference>
<dbReference type="Proteomes" id="UP000027361">
    <property type="component" value="Unassembled WGS sequence"/>
</dbReference>
<dbReference type="GO" id="GO:0003735">
    <property type="term" value="F:structural constituent of ribosome"/>
    <property type="evidence" value="ECO:0007669"/>
    <property type="project" value="InterPro"/>
</dbReference>
<evidence type="ECO:0000256" key="2">
    <source>
        <dbReference type="ARBA" id="ARBA00022980"/>
    </source>
</evidence>
<comment type="caution">
    <text evidence="5">The sequence shown here is derived from an EMBL/GenBank/DDBJ whole genome shotgun (WGS) entry which is preliminary data.</text>
</comment>
<dbReference type="SUPFAM" id="SSF110324">
    <property type="entry name" value="Ribosomal L27 protein-like"/>
    <property type="match status" value="1"/>
</dbReference>
<comment type="similarity">
    <text evidence="1">Belongs to the bacterial ribosomal protein bL27 family.</text>
</comment>
<dbReference type="STRING" id="1037660.A0A066WQW3"/>
<keyword evidence="2" id="KW-0689">Ribosomal protein</keyword>
<organism evidence="5 6">
    <name type="scientific">Tilletiaria anomala (strain ATCC 24038 / CBS 436.72 / UBC 951)</name>
    <dbReference type="NCBI Taxonomy" id="1037660"/>
    <lineage>
        <taxon>Eukaryota</taxon>
        <taxon>Fungi</taxon>
        <taxon>Dikarya</taxon>
        <taxon>Basidiomycota</taxon>
        <taxon>Ustilaginomycotina</taxon>
        <taxon>Exobasidiomycetes</taxon>
        <taxon>Georgefischeriales</taxon>
        <taxon>Tilletiariaceae</taxon>
        <taxon>Tilletiaria</taxon>
    </lineage>
</organism>
<dbReference type="AlphaFoldDB" id="A0A066WQW3"/>
<protein>
    <recommendedName>
        <fullName evidence="4">Large ribosomal subunit protein bL27m</fullName>
    </recommendedName>
</protein>
<name>A0A066WQW3_TILAU</name>
<keyword evidence="6" id="KW-1185">Reference proteome</keyword>